<reference evidence="7 8" key="1">
    <citation type="journal article" date="2018" name="Sci. Data">
        <title>The draft genome sequence of cork oak.</title>
        <authorList>
            <person name="Ramos A.M."/>
            <person name="Usie A."/>
            <person name="Barbosa P."/>
            <person name="Barros P.M."/>
            <person name="Capote T."/>
            <person name="Chaves I."/>
            <person name="Simoes F."/>
            <person name="Abreu I."/>
            <person name="Carrasquinho I."/>
            <person name="Faro C."/>
            <person name="Guimaraes J.B."/>
            <person name="Mendonca D."/>
            <person name="Nobrega F."/>
            <person name="Rodrigues L."/>
            <person name="Saibo N.J.M."/>
            <person name="Varela M.C."/>
            <person name="Egas C."/>
            <person name="Matos J."/>
            <person name="Miguel C.M."/>
            <person name="Oliveira M.M."/>
            <person name="Ricardo C.P."/>
            <person name="Goncalves S."/>
        </authorList>
    </citation>
    <scope>NUCLEOTIDE SEQUENCE [LARGE SCALE GENOMIC DNA]</scope>
    <source>
        <strain evidence="8">cv. HL8</strain>
    </source>
</reference>
<feature type="domain" description="Cullin family profile" evidence="6">
    <location>
        <begin position="365"/>
        <end position="471"/>
    </location>
</feature>
<evidence type="ECO:0000256" key="1">
    <source>
        <dbReference type="ARBA" id="ARBA00006019"/>
    </source>
</evidence>
<dbReference type="PANTHER" id="PTHR11932">
    <property type="entry name" value="CULLIN"/>
    <property type="match status" value="1"/>
</dbReference>
<evidence type="ECO:0000313" key="7">
    <source>
        <dbReference type="EMBL" id="KAK7860969.1"/>
    </source>
</evidence>
<evidence type="ECO:0000259" key="6">
    <source>
        <dbReference type="PROSITE" id="PS50069"/>
    </source>
</evidence>
<evidence type="ECO:0000256" key="2">
    <source>
        <dbReference type="ARBA" id="ARBA00022499"/>
    </source>
</evidence>
<comment type="caution">
    <text evidence="7">The sequence shown here is derived from an EMBL/GenBank/DDBJ whole genome shotgun (WGS) entry which is preliminary data.</text>
</comment>
<evidence type="ECO:0000313" key="8">
    <source>
        <dbReference type="Proteomes" id="UP000237347"/>
    </source>
</evidence>
<dbReference type="InterPro" id="IPR036317">
    <property type="entry name" value="Cullin_homology_sf"/>
</dbReference>
<evidence type="ECO:0000256" key="3">
    <source>
        <dbReference type="ARBA" id="ARBA00022843"/>
    </source>
</evidence>
<dbReference type="SMART" id="SM00182">
    <property type="entry name" value="CULLIN"/>
    <property type="match status" value="1"/>
</dbReference>
<accession>A0AAW0MCT4</accession>
<dbReference type="PROSITE" id="PS50069">
    <property type="entry name" value="CULLIN_2"/>
    <property type="match status" value="1"/>
</dbReference>
<dbReference type="Gene3D" id="1.20.1310.10">
    <property type="entry name" value="Cullin Repeats"/>
    <property type="match status" value="4"/>
</dbReference>
<evidence type="ECO:0000256" key="4">
    <source>
        <dbReference type="PROSITE-ProRule" id="PRU00330"/>
    </source>
</evidence>
<sequence length="471" mass="55300">MKRNRFEMEILKHRLLVGPNYANNTWKILEHAIMDILTNHKLGTLSFDYRHAYEMVLHNFGEKLYYGLVTTMTSHLSGISKLIEDAEGDLFLEELNQRWADHNKALQMILNILMCMEIAFIPRTHKTPILELGFNLWRDIVMPRTRLRDTLLELVYKERNGEVINRELMRNIIKMLTDLGSSVYEEDFEQPFLEVSADFYSLKSQQFIESCDCRDYLKAERCLNEDIERVSHYLDPRSLDKIAKLVEKEMIESHMHRLFQIENMALLDMIVNDKYEDLGMQYNLFRRVPAGLSIVRDVMNLYIWDTGKQLVADLERLKDPVNFVQCLLDLKDKFDKIISLAFNNDNTFQNALNSSFEYFINLKPSSPEFISLFVDDKLRKGLKGLSEDGVEVLLDKVMMLFRYLQKKDMFKMYYSLHLANRLSSGKTISTDDERSLIDKLKTERRCQFTSKLEGMLIDMKTSQDTSIGGED</sequence>
<name>A0AAW0MCT4_QUESU</name>
<evidence type="ECO:0000256" key="5">
    <source>
        <dbReference type="RuleBase" id="RU003829"/>
    </source>
</evidence>
<keyword evidence="2" id="KW-1017">Isopeptide bond</keyword>
<keyword evidence="3" id="KW-0832">Ubl conjugation</keyword>
<dbReference type="GO" id="GO:0031625">
    <property type="term" value="F:ubiquitin protein ligase binding"/>
    <property type="evidence" value="ECO:0007669"/>
    <property type="project" value="InterPro"/>
</dbReference>
<dbReference type="EMBL" id="PKMF04000004">
    <property type="protein sequence ID" value="KAK7860969.1"/>
    <property type="molecule type" value="Genomic_DNA"/>
</dbReference>
<dbReference type="InterPro" id="IPR016158">
    <property type="entry name" value="Cullin_homology"/>
</dbReference>
<dbReference type="Pfam" id="PF00888">
    <property type="entry name" value="Cullin"/>
    <property type="match status" value="1"/>
</dbReference>
<gene>
    <name evidence="7" type="primary">CUL3A_1</name>
    <name evidence="7" type="ORF">CFP56_029215</name>
</gene>
<protein>
    <submittedName>
        <fullName evidence="7">Cullin-3a</fullName>
    </submittedName>
</protein>
<dbReference type="InterPro" id="IPR045093">
    <property type="entry name" value="Cullin"/>
</dbReference>
<dbReference type="Proteomes" id="UP000237347">
    <property type="component" value="Unassembled WGS sequence"/>
</dbReference>
<dbReference type="InterPro" id="IPR001373">
    <property type="entry name" value="Cullin_N"/>
</dbReference>
<organism evidence="7 8">
    <name type="scientific">Quercus suber</name>
    <name type="common">Cork oak</name>
    <dbReference type="NCBI Taxonomy" id="58331"/>
    <lineage>
        <taxon>Eukaryota</taxon>
        <taxon>Viridiplantae</taxon>
        <taxon>Streptophyta</taxon>
        <taxon>Embryophyta</taxon>
        <taxon>Tracheophyta</taxon>
        <taxon>Spermatophyta</taxon>
        <taxon>Magnoliopsida</taxon>
        <taxon>eudicotyledons</taxon>
        <taxon>Gunneridae</taxon>
        <taxon>Pentapetalae</taxon>
        <taxon>rosids</taxon>
        <taxon>fabids</taxon>
        <taxon>Fagales</taxon>
        <taxon>Fagaceae</taxon>
        <taxon>Quercus</taxon>
    </lineage>
</organism>
<dbReference type="FunFam" id="1.20.1310.10:FF:000001">
    <property type="entry name" value="Cullin 3"/>
    <property type="match status" value="1"/>
</dbReference>
<keyword evidence="8" id="KW-1185">Reference proteome</keyword>
<dbReference type="GO" id="GO:0006511">
    <property type="term" value="P:ubiquitin-dependent protein catabolic process"/>
    <property type="evidence" value="ECO:0007669"/>
    <property type="project" value="InterPro"/>
</dbReference>
<comment type="similarity">
    <text evidence="1 4 5">Belongs to the cullin family.</text>
</comment>
<dbReference type="AlphaFoldDB" id="A0AAW0MCT4"/>
<dbReference type="SUPFAM" id="SSF74788">
    <property type="entry name" value="Cullin repeat-like"/>
    <property type="match status" value="1"/>
</dbReference>
<dbReference type="FunFam" id="1.20.1310.10:FF:000002">
    <property type="entry name" value="cullin-3 isoform X1"/>
    <property type="match status" value="1"/>
</dbReference>
<proteinExistence type="inferred from homology"/>
<dbReference type="SUPFAM" id="SSF75632">
    <property type="entry name" value="Cullin homology domain"/>
    <property type="match status" value="1"/>
</dbReference>
<dbReference type="InterPro" id="IPR016159">
    <property type="entry name" value="Cullin_repeat-like_dom_sf"/>
</dbReference>